<dbReference type="InterPro" id="IPR037914">
    <property type="entry name" value="SpoVT-AbrB_sf"/>
</dbReference>
<name>A0A9D1M2A3_9FIRM</name>
<evidence type="ECO:0000256" key="1">
    <source>
        <dbReference type="PROSITE-ProRule" id="PRU01076"/>
    </source>
</evidence>
<dbReference type="GO" id="GO:0003677">
    <property type="term" value="F:DNA binding"/>
    <property type="evidence" value="ECO:0007669"/>
    <property type="project" value="UniProtKB-UniRule"/>
</dbReference>
<dbReference type="InterPro" id="IPR052731">
    <property type="entry name" value="B_subtilis_Trans_State_Reg"/>
</dbReference>
<dbReference type="AlphaFoldDB" id="A0A9D1M2A3"/>
<keyword evidence="1 3" id="KW-0238">DNA-binding</keyword>
<comment type="caution">
    <text evidence="3">The sequence shown here is derived from an EMBL/GenBank/DDBJ whole genome shotgun (WGS) entry which is preliminary data.</text>
</comment>
<reference evidence="3" key="2">
    <citation type="journal article" date="2021" name="PeerJ">
        <title>Extensive microbial diversity within the chicken gut microbiome revealed by metagenomics and culture.</title>
        <authorList>
            <person name="Gilroy R."/>
            <person name="Ravi A."/>
            <person name="Getino M."/>
            <person name="Pursley I."/>
            <person name="Horton D.L."/>
            <person name="Alikhan N.F."/>
            <person name="Baker D."/>
            <person name="Gharbi K."/>
            <person name="Hall N."/>
            <person name="Watson M."/>
            <person name="Adriaenssens E.M."/>
            <person name="Foster-Nyarko E."/>
            <person name="Jarju S."/>
            <person name="Secka A."/>
            <person name="Antonio M."/>
            <person name="Oren A."/>
            <person name="Chaudhuri R.R."/>
            <person name="La Ragione R."/>
            <person name="Hildebrand F."/>
            <person name="Pallen M.J."/>
        </authorList>
    </citation>
    <scope>NUCLEOTIDE SEQUENCE</scope>
    <source>
        <strain evidence="3">CHK195-15760</strain>
    </source>
</reference>
<sequence>MENINIGETRGVIRKIDELGRVTLPKEFRDTLELKEKDEVEIFLLKDGFYIRKIQKLDNYRMNLKQIKKQDG</sequence>
<dbReference type="EMBL" id="DVNH01000054">
    <property type="protein sequence ID" value="HIU52349.1"/>
    <property type="molecule type" value="Genomic_DNA"/>
</dbReference>
<organism evidence="3 4">
    <name type="scientific">Candidatus Merdicola faecigallinarum</name>
    <dbReference type="NCBI Taxonomy" id="2840862"/>
    <lineage>
        <taxon>Bacteria</taxon>
        <taxon>Bacillati</taxon>
        <taxon>Bacillota</taxon>
        <taxon>Clostridia</taxon>
        <taxon>Candidatus Merdicola</taxon>
    </lineage>
</organism>
<evidence type="ECO:0000313" key="3">
    <source>
        <dbReference type="EMBL" id="HIU52349.1"/>
    </source>
</evidence>
<dbReference type="InterPro" id="IPR007159">
    <property type="entry name" value="SpoVT-AbrB_dom"/>
</dbReference>
<accession>A0A9D1M2A3</accession>
<dbReference type="Proteomes" id="UP000824093">
    <property type="component" value="Unassembled WGS sequence"/>
</dbReference>
<dbReference type="SMART" id="SM00966">
    <property type="entry name" value="SpoVT_AbrB"/>
    <property type="match status" value="1"/>
</dbReference>
<reference evidence="3" key="1">
    <citation type="submission" date="2020-10" db="EMBL/GenBank/DDBJ databases">
        <authorList>
            <person name="Gilroy R."/>
        </authorList>
    </citation>
    <scope>NUCLEOTIDE SEQUENCE</scope>
    <source>
        <strain evidence="3">CHK195-15760</strain>
    </source>
</reference>
<proteinExistence type="predicted"/>
<dbReference type="PANTHER" id="PTHR36432">
    <property type="match status" value="1"/>
</dbReference>
<feature type="domain" description="SpoVT-AbrB" evidence="2">
    <location>
        <begin position="11"/>
        <end position="56"/>
    </location>
</feature>
<dbReference type="Pfam" id="PF04014">
    <property type="entry name" value="MazE_antitoxin"/>
    <property type="match status" value="1"/>
</dbReference>
<dbReference type="SUPFAM" id="SSF89447">
    <property type="entry name" value="AbrB/MazE/MraZ-like"/>
    <property type="match status" value="1"/>
</dbReference>
<evidence type="ECO:0000259" key="2">
    <source>
        <dbReference type="PROSITE" id="PS51740"/>
    </source>
</evidence>
<dbReference type="Gene3D" id="2.10.260.10">
    <property type="match status" value="1"/>
</dbReference>
<dbReference type="PROSITE" id="PS51740">
    <property type="entry name" value="SPOVT_ABRB"/>
    <property type="match status" value="1"/>
</dbReference>
<gene>
    <name evidence="3" type="ORF">IAB70_07050</name>
</gene>
<evidence type="ECO:0000313" key="4">
    <source>
        <dbReference type="Proteomes" id="UP000824093"/>
    </source>
</evidence>
<dbReference type="PANTHER" id="PTHR36432:SF4">
    <property type="entry name" value="TRANSITION STATE REGULATOR ABH-RELATED"/>
    <property type="match status" value="1"/>
</dbReference>
<dbReference type="NCBIfam" id="TIGR01439">
    <property type="entry name" value="lp_hng_hel_AbrB"/>
    <property type="match status" value="1"/>
</dbReference>
<protein>
    <submittedName>
        <fullName evidence="3">AbrB/MazE/SpoVT family DNA-binding domain-containing protein</fullName>
    </submittedName>
</protein>